<keyword evidence="4 9" id="KW-0106">Calcium</keyword>
<accession>A0A9N9TER3</accession>
<keyword evidence="13" id="KW-1185">Reference proteome</keyword>
<evidence type="ECO:0000256" key="5">
    <source>
        <dbReference type="ARBA" id="ARBA00023315"/>
    </source>
</evidence>
<protein>
    <recommendedName>
        <fullName evidence="6">protein-glutamine gamma-glutamyltransferase</fullName>
        <ecNumber evidence="6">2.3.2.13</ecNumber>
    </recommendedName>
</protein>
<dbReference type="SMART" id="SM00460">
    <property type="entry name" value="TGc"/>
    <property type="match status" value="1"/>
</dbReference>
<feature type="active site" evidence="8">
    <location>
        <position position="413"/>
    </location>
</feature>
<dbReference type="InterPro" id="IPR008958">
    <property type="entry name" value="Transglutaminase_C"/>
</dbReference>
<evidence type="ECO:0000256" key="10">
    <source>
        <dbReference type="SAM" id="MobiDB-lite"/>
    </source>
</evidence>
<evidence type="ECO:0000256" key="3">
    <source>
        <dbReference type="ARBA" id="ARBA00022723"/>
    </source>
</evidence>
<comment type="cofactor">
    <cofactor evidence="9">
        <name>Ca(2+)</name>
        <dbReference type="ChEBI" id="CHEBI:29108"/>
    </cofactor>
    <text evidence="9">Binds 1 Ca(2+) ion per subunit.</text>
</comment>
<dbReference type="InterPro" id="IPR001102">
    <property type="entry name" value="Transglutaminase_N"/>
</dbReference>
<dbReference type="Pfam" id="PF00927">
    <property type="entry name" value="Transglut_C"/>
    <property type="match status" value="2"/>
</dbReference>
<dbReference type="InterPro" id="IPR002931">
    <property type="entry name" value="Transglutaminase-like"/>
</dbReference>
<dbReference type="Pfam" id="PF01841">
    <property type="entry name" value="Transglut_core"/>
    <property type="match status" value="1"/>
</dbReference>
<dbReference type="PANTHER" id="PTHR11590:SF69">
    <property type="entry name" value="RE08173P"/>
    <property type="match status" value="1"/>
</dbReference>
<dbReference type="InterPro" id="IPR014756">
    <property type="entry name" value="Ig_E-set"/>
</dbReference>
<feature type="region of interest" description="Disordered" evidence="10">
    <location>
        <begin position="29"/>
        <end position="48"/>
    </location>
</feature>
<evidence type="ECO:0000256" key="6">
    <source>
        <dbReference type="ARBA" id="ARBA00024222"/>
    </source>
</evidence>
<keyword evidence="2" id="KW-0808">Transferase</keyword>
<dbReference type="InterPro" id="IPR023608">
    <property type="entry name" value="Transglutaminase_animal"/>
</dbReference>
<dbReference type="InterPro" id="IPR013783">
    <property type="entry name" value="Ig-like_fold"/>
</dbReference>
<dbReference type="InterPro" id="IPR013808">
    <property type="entry name" value="Transglutaminase_AS"/>
</dbReference>
<dbReference type="Gene3D" id="2.60.40.10">
    <property type="entry name" value="Immunoglobulins"/>
    <property type="match status" value="3"/>
</dbReference>
<feature type="active site" evidence="8">
    <location>
        <position position="390"/>
    </location>
</feature>
<sequence length="761" mass="86705">MGRFYLPTRCCSGVFRPFRARWSPNADLQLQPLPKPKEADETDASSPVVEEEPDILIIRDIDPCIDENGSFHHTSRYELMQREFFSQLVVRRGQSFQLDITLNRPYDEKRDGISFIFFVDGEDKLSHGNGSLVGVPLLKERHQSLSWNVVLDKVNGNVITIQVTTSPDAIVGKWNLEVDTRIIDGGAYSYSWETGIYMLFNPWCVDDQVYLKSSDWREEAVLNDVGLIWRGTYNRIRPVIWKYEQFERDILECSLYLMSVVGKINLRQRSDPVMTARALAAAVNSPDDYGAVMGNWSTDQSGGTPPTKWVGSKEILQQYYKKKKPVKYGQCWVFSGVLTTVCRALGIPTRTVTNYSSAHDTQNSLTVDYFMDDDGSLMEEMASDSVWNFHVWNEVWMDRPDLGSHYGGWQAIDSTPQELSDNQYKCGPASVIAVKQGEILRPYDNTFLFAEVNADKIYWKYSGPTQPLKLLGKDTYGIGKLIITKAPGIFDSEDITYTYKYAESTEEERSTMLKALRQSENLFSRYYLNEEFNDIHFDFKLLDDIKIGQPFNVILSMKNKHKTKEYKVGARIKVDVVTYTGKVGESVKNEKFNVTVKPNSTHDIKLEVTYDDYGKRLIDQCSFNIVCLANVEDTNFEYFAQDDFRIRKPDIKIKLRGTPTELTEITGDISVENPLPLYLKKGVFTIHAPGIEDKLKVYAKDSVPPGGSAKAEFKFTPSRTGRFTIAAKFVCKQMDDVDGYLVIMVQPKKDSDNNETSNSLS</sequence>
<feature type="binding site" evidence="9">
    <location>
        <position position="455"/>
    </location>
    <ligand>
        <name>Ca(2+)</name>
        <dbReference type="ChEBI" id="CHEBI:29108"/>
    </ligand>
</feature>
<evidence type="ECO:0000256" key="8">
    <source>
        <dbReference type="PIRSR" id="PIRSR000459-1"/>
    </source>
</evidence>
<dbReference type="InterPro" id="IPR038765">
    <property type="entry name" value="Papain-like_cys_pep_sf"/>
</dbReference>
<evidence type="ECO:0000259" key="11">
    <source>
        <dbReference type="SMART" id="SM00460"/>
    </source>
</evidence>
<dbReference type="OrthoDB" id="437511at2759"/>
<dbReference type="GO" id="GO:0003810">
    <property type="term" value="F:protein-glutamine gamma-glutamyltransferase activity"/>
    <property type="evidence" value="ECO:0007669"/>
    <property type="project" value="UniProtKB-EC"/>
</dbReference>
<feature type="domain" description="Transglutaminase-like" evidence="11">
    <location>
        <begin position="323"/>
        <end position="416"/>
    </location>
</feature>
<evidence type="ECO:0000256" key="4">
    <source>
        <dbReference type="ARBA" id="ARBA00022837"/>
    </source>
</evidence>
<feature type="binding site" evidence="9">
    <location>
        <position position="508"/>
    </location>
    <ligand>
        <name>Ca(2+)</name>
        <dbReference type="ChEBI" id="CHEBI:29108"/>
    </ligand>
</feature>
<organism evidence="12 13">
    <name type="scientific">Phyllotreta striolata</name>
    <name type="common">Striped flea beetle</name>
    <name type="synonym">Crioceris striolata</name>
    <dbReference type="NCBI Taxonomy" id="444603"/>
    <lineage>
        <taxon>Eukaryota</taxon>
        <taxon>Metazoa</taxon>
        <taxon>Ecdysozoa</taxon>
        <taxon>Arthropoda</taxon>
        <taxon>Hexapoda</taxon>
        <taxon>Insecta</taxon>
        <taxon>Pterygota</taxon>
        <taxon>Neoptera</taxon>
        <taxon>Endopterygota</taxon>
        <taxon>Coleoptera</taxon>
        <taxon>Polyphaga</taxon>
        <taxon>Cucujiformia</taxon>
        <taxon>Chrysomeloidea</taxon>
        <taxon>Chrysomelidae</taxon>
        <taxon>Galerucinae</taxon>
        <taxon>Alticini</taxon>
        <taxon>Phyllotreta</taxon>
    </lineage>
</organism>
<dbReference type="SUPFAM" id="SSF81296">
    <property type="entry name" value="E set domains"/>
    <property type="match status" value="1"/>
</dbReference>
<dbReference type="InterPro" id="IPR036238">
    <property type="entry name" value="Transglutaminase_C_sf"/>
</dbReference>
<evidence type="ECO:0000256" key="9">
    <source>
        <dbReference type="PIRSR" id="PIRSR000459-2"/>
    </source>
</evidence>
<feature type="binding site" evidence="9">
    <location>
        <position position="453"/>
    </location>
    <ligand>
        <name>Ca(2+)</name>
        <dbReference type="ChEBI" id="CHEBI:29108"/>
    </ligand>
</feature>
<feature type="active site" evidence="8">
    <location>
        <position position="331"/>
    </location>
</feature>
<feature type="binding site" evidence="9">
    <location>
        <position position="503"/>
    </location>
    <ligand>
        <name>Ca(2+)</name>
        <dbReference type="ChEBI" id="CHEBI:29108"/>
    </ligand>
</feature>
<dbReference type="FunFam" id="3.90.260.10:FF:000001">
    <property type="entry name" value="Protein-glutamine gamma-glutamyltransferase 2"/>
    <property type="match status" value="1"/>
</dbReference>
<proteinExistence type="inferred from homology"/>
<evidence type="ECO:0000313" key="12">
    <source>
        <dbReference type="EMBL" id="CAG9854837.1"/>
    </source>
</evidence>
<evidence type="ECO:0000256" key="1">
    <source>
        <dbReference type="ARBA" id="ARBA00005968"/>
    </source>
</evidence>
<dbReference type="EMBL" id="OU900094">
    <property type="protein sequence ID" value="CAG9854837.1"/>
    <property type="molecule type" value="Genomic_DNA"/>
</dbReference>
<dbReference type="PANTHER" id="PTHR11590">
    <property type="entry name" value="PROTEIN-GLUTAMINE GAMMA-GLUTAMYLTRANSFERASE"/>
    <property type="match status" value="1"/>
</dbReference>
<comment type="similarity">
    <text evidence="1">Belongs to the transglutaminase superfamily. Transglutaminase family.</text>
</comment>
<dbReference type="SUPFAM" id="SSF49309">
    <property type="entry name" value="Transglutaminase, two C-terminal domains"/>
    <property type="match status" value="2"/>
</dbReference>
<dbReference type="AlphaFoldDB" id="A0A9N9TER3"/>
<gene>
    <name evidence="12" type="ORF">PHYEVI_LOCUS1297</name>
</gene>
<evidence type="ECO:0000256" key="7">
    <source>
        <dbReference type="ARBA" id="ARBA00051843"/>
    </source>
</evidence>
<evidence type="ECO:0000256" key="2">
    <source>
        <dbReference type="ARBA" id="ARBA00022679"/>
    </source>
</evidence>
<dbReference type="FunFam" id="2.60.40.10:FF:000171">
    <property type="entry name" value="protein-glutamine gamma-glutamyltransferase 6"/>
    <property type="match status" value="1"/>
</dbReference>
<dbReference type="PROSITE" id="PS00547">
    <property type="entry name" value="TRANSGLUTAMINASES"/>
    <property type="match status" value="1"/>
</dbReference>
<dbReference type="SUPFAM" id="SSF54001">
    <property type="entry name" value="Cysteine proteinases"/>
    <property type="match status" value="1"/>
</dbReference>
<evidence type="ECO:0000313" key="13">
    <source>
        <dbReference type="Proteomes" id="UP001153712"/>
    </source>
</evidence>
<dbReference type="FunFam" id="2.60.40.10:FF:002167">
    <property type="entry name" value="Transglutaminase, isoform B"/>
    <property type="match status" value="1"/>
</dbReference>
<keyword evidence="5" id="KW-0012">Acyltransferase</keyword>
<dbReference type="Gene3D" id="3.90.260.10">
    <property type="entry name" value="Transglutaminase-like"/>
    <property type="match status" value="1"/>
</dbReference>
<reference evidence="12" key="1">
    <citation type="submission" date="2022-01" db="EMBL/GenBank/DDBJ databases">
        <authorList>
            <person name="King R."/>
        </authorList>
    </citation>
    <scope>NUCLEOTIDE SEQUENCE</scope>
</reference>
<keyword evidence="3 9" id="KW-0479">Metal-binding</keyword>
<dbReference type="PIRSF" id="PIRSF000459">
    <property type="entry name" value="TGM_EBP42"/>
    <property type="match status" value="1"/>
</dbReference>
<dbReference type="InterPro" id="IPR036985">
    <property type="entry name" value="Transglutaminase-like_sf"/>
</dbReference>
<dbReference type="Pfam" id="PF00868">
    <property type="entry name" value="Transglut_N"/>
    <property type="match status" value="1"/>
</dbReference>
<dbReference type="InterPro" id="IPR050779">
    <property type="entry name" value="Transglutaminase"/>
</dbReference>
<name>A0A9N9TER3_PHYSR</name>
<comment type="catalytic activity">
    <reaction evidence="7">
        <text>L-glutaminyl-[protein] + L-lysyl-[protein] = [protein]-L-lysyl-N(6)-5-L-glutamyl-[protein] + NH4(+)</text>
        <dbReference type="Rhea" id="RHEA:54816"/>
        <dbReference type="Rhea" id="RHEA-COMP:9752"/>
        <dbReference type="Rhea" id="RHEA-COMP:10207"/>
        <dbReference type="Rhea" id="RHEA-COMP:14005"/>
        <dbReference type="ChEBI" id="CHEBI:28938"/>
        <dbReference type="ChEBI" id="CHEBI:29969"/>
        <dbReference type="ChEBI" id="CHEBI:30011"/>
        <dbReference type="ChEBI" id="CHEBI:138370"/>
        <dbReference type="EC" id="2.3.2.13"/>
    </reaction>
</comment>
<dbReference type="GO" id="GO:0046872">
    <property type="term" value="F:metal ion binding"/>
    <property type="evidence" value="ECO:0007669"/>
    <property type="project" value="UniProtKB-KW"/>
</dbReference>
<dbReference type="Proteomes" id="UP001153712">
    <property type="component" value="Chromosome 1"/>
</dbReference>
<dbReference type="EC" id="2.3.2.13" evidence="6"/>